<reference evidence="3" key="2">
    <citation type="submission" date="2015-03" db="EMBL/GenBank/DDBJ databases">
        <title>Complete genome sequences of four Salmonella Typhimurium IncHI1 plasmids and their characteristics.</title>
        <authorList>
            <person name="Kubasova T."/>
            <person name="Matiasovicova J."/>
            <person name="Cejkova D."/>
            <person name="Sekelova Z."/>
            <person name="Polansky O."/>
            <person name="Medvecky M."/>
            <person name="Rychlik I."/>
            <person name="Juricova H."/>
        </authorList>
    </citation>
    <scope>NUCLEOTIDE SEQUENCE</scope>
    <source>
        <strain evidence="3">109/9</strain>
        <strain evidence="2">F8475</strain>
        <plasmid evidence="3">p109/9</plasmid>
        <plasmid evidence="2">pF8475</plasmid>
    </source>
</reference>
<dbReference type="Proteomes" id="UP000885258">
    <property type="component" value="Unassembled WGS sequence"/>
</dbReference>
<dbReference type="EMBL" id="KP899805">
    <property type="protein sequence ID" value="AKJ20219.1"/>
    <property type="molecule type" value="Genomic_DNA"/>
</dbReference>
<dbReference type="RefSeq" id="WP_000534813.1">
    <property type="nucleotide sequence ID" value="NZ_CBDFRU010000025.1"/>
</dbReference>
<evidence type="ECO:0000313" key="3">
    <source>
        <dbReference type="EMBL" id="AKJ20219.1"/>
    </source>
</evidence>
<geneLocation type="plasmid" evidence="1">
    <name>pSRC27-H</name>
</geneLocation>
<organism evidence="3">
    <name type="scientific">Salmonella typhimurium</name>
    <dbReference type="NCBI Taxonomy" id="90371"/>
    <lineage>
        <taxon>Bacteria</taxon>
        <taxon>Pseudomonadati</taxon>
        <taxon>Pseudomonadota</taxon>
        <taxon>Gammaproteobacteria</taxon>
        <taxon>Enterobacterales</taxon>
        <taxon>Enterobacteriaceae</taxon>
        <taxon>Salmonella</taxon>
    </lineage>
</organism>
<evidence type="ECO:0000313" key="9">
    <source>
        <dbReference type="EMBL" id="HAF0196896.1"/>
    </source>
</evidence>
<dbReference type="EMBL" id="DAATVE010000035">
    <property type="protein sequence ID" value="HAF0254264.1"/>
    <property type="molecule type" value="Genomic_DNA"/>
</dbReference>
<geneLocation type="plasmid" evidence="2">
    <name>pF8475</name>
</geneLocation>
<evidence type="ECO:0000313" key="10">
    <source>
        <dbReference type="EMBL" id="HAF0254264.1"/>
    </source>
</evidence>
<evidence type="ECO:0000313" key="11">
    <source>
        <dbReference type="EMBL" id="MIT50923.1"/>
    </source>
</evidence>
<accession>A0A3R0FCT7</accession>
<evidence type="ECO:0000313" key="5">
    <source>
        <dbReference type="EMBL" id="HAC9693351.1"/>
    </source>
</evidence>
<dbReference type="AlphaFoldDB" id="A0A0G3B9R2"/>
<reference evidence="11" key="4">
    <citation type="submission" date="2018-08" db="EMBL/GenBank/DDBJ databases">
        <authorList>
            <person name="Ashton P.M."/>
            <person name="Dallman T."/>
            <person name="Nair S."/>
            <person name="De Pinna E."/>
            <person name="Peters T."/>
            <person name="Grant K."/>
        </authorList>
    </citation>
    <scope>NUCLEOTIDE SEQUENCE [LARGE SCALE GENOMIC DNA]</scope>
    <source>
        <strain evidence="11">29290</strain>
    </source>
</reference>
<evidence type="ECO:0000313" key="2">
    <source>
        <dbReference type="EMBL" id="AKJ20023.1"/>
    </source>
</evidence>
<dbReference type="GeneID" id="40105170"/>
<evidence type="ECO:0000313" key="6">
    <source>
        <dbReference type="EMBL" id="HAC9822363.1"/>
    </source>
</evidence>
<dbReference type="EMBL" id="DAANFV010000017">
    <property type="protein sequence ID" value="HAC9687746.1"/>
    <property type="molecule type" value="Genomic_DNA"/>
</dbReference>
<evidence type="ECO:0000313" key="8">
    <source>
        <dbReference type="EMBL" id="HAD3314431.1"/>
    </source>
</evidence>
<protein>
    <submittedName>
        <fullName evidence="3">Uncharacterized protein</fullName>
    </submittedName>
</protein>
<name>A0A0G3B9R2_SALTM</name>
<dbReference type="EMBL" id="DAANFW010000030">
    <property type="protein sequence ID" value="HAC9693351.1"/>
    <property type="molecule type" value="Genomic_DNA"/>
</dbReference>
<dbReference type="EMBL" id="DAAOJG010000031">
    <property type="protein sequence ID" value="HAD3314431.1"/>
    <property type="molecule type" value="Genomic_DNA"/>
</dbReference>
<keyword evidence="3" id="KW-0614">Plasmid</keyword>
<reference evidence="6" key="5">
    <citation type="submission" date="2019-08" db="EMBL/GenBank/DDBJ databases">
        <authorList>
            <consortium name="NCBI Pathogen Detection Project"/>
        </authorList>
    </citation>
    <scope>NUCLEOTIDE SEQUENCE</scope>
    <source>
        <strain evidence="10">2011-60-876-1</strain>
        <strain evidence="9">373DRC</strain>
        <strain evidence="6">D14916</strain>
        <strain evidence="7">I32</strain>
        <strain evidence="4">S05012-15</strain>
        <strain evidence="5">S05117-15</strain>
        <strain evidence="8">Typhimurium</strain>
    </source>
</reference>
<gene>
    <name evidence="11" type="ORF">AU613_18920</name>
    <name evidence="5" type="ORF">G0K70_22365</name>
    <name evidence="4" type="ORF">G0K78_19445</name>
    <name evidence="6" type="ORF">G0L07_11370</name>
    <name evidence="7" type="ORF">G0L24_19610</name>
    <name evidence="8" type="ORF">G1O83_23785</name>
    <name evidence="10" type="ORF">G9C49_004282</name>
    <name evidence="9" type="ORF">GTH89_14385</name>
</gene>
<accession>A0A0G3B9R2</accession>
<sequence>MGSIKELLFDIQEEWRHEWISINYPEAEEETLEWDAAAQEYSWFRDWMEEAAEQQHFEASLNCIPERLQEALDELHELQGLLETEQLIVSPNLLSELKNLSIQEGYMLKIENVLPPNFRVFLVREGFIFPGESWVCGSGYWLPESEVLKNGINSLLV</sequence>
<dbReference type="PATRIC" id="fig|90371.1213.peg.4202"/>
<accession>G8DNW3</accession>
<proteinExistence type="predicted"/>
<dbReference type="EMBL" id="RSUA01000042">
    <property type="protein sequence ID" value="MIT50923.1"/>
    <property type="molecule type" value="Genomic_DNA"/>
</dbReference>
<evidence type="ECO:0000313" key="7">
    <source>
        <dbReference type="EMBL" id="HAC9896240.1"/>
    </source>
</evidence>
<evidence type="ECO:0000313" key="1">
    <source>
        <dbReference type="EMBL" id="AES85971.1"/>
    </source>
</evidence>
<evidence type="ECO:0000313" key="4">
    <source>
        <dbReference type="EMBL" id="HAC9687746.1"/>
    </source>
</evidence>
<reference evidence="4" key="3">
    <citation type="journal article" date="2018" name="Genome Biol.">
        <title>SKESA: strategic k-mer extension for scrupulous assemblies.</title>
        <authorList>
            <person name="Souvorov A."/>
            <person name="Agarwala R."/>
            <person name="Lipman D.J."/>
        </authorList>
    </citation>
    <scope>NUCLEOTIDE SEQUENCE</scope>
    <source>
        <strain evidence="10">2011-60-876-1</strain>
        <strain evidence="9">373DRC</strain>
        <strain evidence="6">D14916</strain>
        <strain evidence="7">I32</strain>
        <strain evidence="4">S05012-15</strain>
        <strain evidence="5">S05117-15</strain>
        <strain evidence="8">Typhimurium</strain>
    </source>
</reference>
<dbReference type="EMBL" id="DAATUV010000016">
    <property type="protein sequence ID" value="HAF0196896.1"/>
    <property type="molecule type" value="Genomic_DNA"/>
</dbReference>
<dbReference type="EMBL" id="DAANHM010000036">
    <property type="protein sequence ID" value="HAC9896240.1"/>
    <property type="molecule type" value="Genomic_DNA"/>
</dbReference>
<dbReference type="EMBL" id="HQ840942">
    <property type="protein sequence ID" value="AES85971.1"/>
    <property type="molecule type" value="Genomic_DNA"/>
</dbReference>
<dbReference type="EMBL" id="DAANGX010000033">
    <property type="protein sequence ID" value="HAC9822363.1"/>
    <property type="molecule type" value="Genomic_DNA"/>
</dbReference>
<geneLocation type="plasmid" evidence="3">
    <name>p109/9</name>
</geneLocation>
<dbReference type="EMBL" id="KP899804">
    <property type="protein sequence ID" value="AKJ20023.1"/>
    <property type="molecule type" value="Genomic_DNA"/>
</dbReference>
<reference evidence="1" key="1">
    <citation type="journal article" date="2012" name="J. Antimicrob. Chemother.">
        <title>Evolution of a multiple antibiotic resistance region in IncHI1 plasmids: reshaping resistance regions in situ.</title>
        <authorList>
            <person name="Cain A.K."/>
            <person name="Hall R.M."/>
        </authorList>
    </citation>
    <scope>NUCLEOTIDE SEQUENCE</scope>
    <source>
        <plasmid evidence="1">pSRC27-H</plasmid>
    </source>
</reference>